<feature type="compositionally biased region" description="Basic and acidic residues" evidence="1">
    <location>
        <begin position="1"/>
        <end position="10"/>
    </location>
</feature>
<comment type="caution">
    <text evidence="2">The sequence shown here is derived from an EMBL/GenBank/DDBJ whole genome shotgun (WGS) entry which is preliminary data.</text>
</comment>
<accession>A0A9D3S3W7</accession>
<sequence length="115" mass="12308">MPEEGQRDRNASASLQACGAEMPGPGQRRRGGDRSPLRPRCRSTHDQLATIGTRRPAGDSAPGDGSLAYTVGSGARYQRVRESAATLDSLMSEEVCVPVCSGIYYGQSSAFFLQR</sequence>
<evidence type="ECO:0000313" key="3">
    <source>
        <dbReference type="Proteomes" id="UP001044222"/>
    </source>
</evidence>
<evidence type="ECO:0000256" key="1">
    <source>
        <dbReference type="SAM" id="MobiDB-lite"/>
    </source>
</evidence>
<evidence type="ECO:0000313" key="2">
    <source>
        <dbReference type="EMBL" id="KAG5853875.1"/>
    </source>
</evidence>
<reference evidence="2" key="1">
    <citation type="submission" date="2021-01" db="EMBL/GenBank/DDBJ databases">
        <title>A chromosome-scale assembly of European eel, Anguilla anguilla.</title>
        <authorList>
            <person name="Henkel C."/>
            <person name="Jong-Raadsen S.A."/>
            <person name="Dufour S."/>
            <person name="Weltzien F.-A."/>
            <person name="Palstra A.P."/>
            <person name="Pelster B."/>
            <person name="Spaink H.P."/>
            <person name="Van Den Thillart G.E."/>
            <person name="Jansen H."/>
            <person name="Zahm M."/>
            <person name="Klopp C."/>
            <person name="Cedric C."/>
            <person name="Louis A."/>
            <person name="Berthelot C."/>
            <person name="Parey E."/>
            <person name="Roest Crollius H."/>
            <person name="Montfort J."/>
            <person name="Robinson-Rechavi M."/>
            <person name="Bucao C."/>
            <person name="Bouchez O."/>
            <person name="Gislard M."/>
            <person name="Lluch J."/>
            <person name="Milhes M."/>
            <person name="Lampietro C."/>
            <person name="Lopez Roques C."/>
            <person name="Donnadieu C."/>
            <person name="Braasch I."/>
            <person name="Desvignes T."/>
            <person name="Postlethwait J."/>
            <person name="Bobe J."/>
            <person name="Guiguen Y."/>
            <person name="Dirks R."/>
        </authorList>
    </citation>
    <scope>NUCLEOTIDE SEQUENCE</scope>
    <source>
        <strain evidence="2">Tag_6206</strain>
        <tissue evidence="2">Liver</tissue>
    </source>
</reference>
<name>A0A9D3S3W7_ANGAN</name>
<proteinExistence type="predicted"/>
<organism evidence="2 3">
    <name type="scientific">Anguilla anguilla</name>
    <name type="common">European freshwater eel</name>
    <name type="synonym">Muraena anguilla</name>
    <dbReference type="NCBI Taxonomy" id="7936"/>
    <lineage>
        <taxon>Eukaryota</taxon>
        <taxon>Metazoa</taxon>
        <taxon>Chordata</taxon>
        <taxon>Craniata</taxon>
        <taxon>Vertebrata</taxon>
        <taxon>Euteleostomi</taxon>
        <taxon>Actinopterygii</taxon>
        <taxon>Neopterygii</taxon>
        <taxon>Teleostei</taxon>
        <taxon>Anguilliformes</taxon>
        <taxon>Anguillidae</taxon>
        <taxon>Anguilla</taxon>
    </lineage>
</organism>
<dbReference type="Proteomes" id="UP001044222">
    <property type="component" value="Unassembled WGS sequence"/>
</dbReference>
<feature type="region of interest" description="Disordered" evidence="1">
    <location>
        <begin position="1"/>
        <end position="65"/>
    </location>
</feature>
<feature type="non-terminal residue" evidence="2">
    <location>
        <position position="115"/>
    </location>
</feature>
<gene>
    <name evidence="2" type="ORF">ANANG_G00031470</name>
</gene>
<protein>
    <submittedName>
        <fullName evidence="2">Uncharacterized protein</fullName>
    </submittedName>
</protein>
<keyword evidence="3" id="KW-1185">Reference proteome</keyword>
<dbReference type="EMBL" id="JAFIRN010000002">
    <property type="protein sequence ID" value="KAG5853875.1"/>
    <property type="molecule type" value="Genomic_DNA"/>
</dbReference>
<dbReference type="AlphaFoldDB" id="A0A9D3S3W7"/>